<proteinExistence type="predicted"/>
<sequence length="204" mass="24451">MIYTMLSDFIGAYIVWSEEKSVIDGDEGAAWRNYDKVVVEHINRVILHADPNTNYVNVTQKFTKNEMSMEQFKELMSDIKPYENKYNDIWKEYYNMMSNIDYKFNDTHNSGEDKYSKNGIYFQRLFIPIYFRWKSADKYYPDIKAFTQLLTKFNTDDHDFNFYIDQTNIGKIIHEITNYIIKRDVAPDALIDFAQQLTTKYKNM</sequence>
<gene>
    <name evidence="1" type="ORF">Faunusvirus16_6</name>
</gene>
<accession>A0A3G4ZX30</accession>
<name>A0A3G4ZX30_9VIRU</name>
<dbReference type="EMBL" id="MK072147">
    <property type="protein sequence ID" value="AYV79472.1"/>
    <property type="molecule type" value="Genomic_DNA"/>
</dbReference>
<evidence type="ECO:0000313" key="1">
    <source>
        <dbReference type="EMBL" id="AYV79472.1"/>
    </source>
</evidence>
<protein>
    <submittedName>
        <fullName evidence="1">Uncharacterized protein</fullName>
    </submittedName>
</protein>
<reference evidence="1" key="1">
    <citation type="submission" date="2018-10" db="EMBL/GenBank/DDBJ databases">
        <title>Hidden diversity of soil giant viruses.</title>
        <authorList>
            <person name="Schulz F."/>
            <person name="Alteio L."/>
            <person name="Goudeau D."/>
            <person name="Ryan E.M."/>
            <person name="Malmstrom R.R."/>
            <person name="Blanchard J."/>
            <person name="Woyke T."/>
        </authorList>
    </citation>
    <scope>NUCLEOTIDE SEQUENCE</scope>
    <source>
        <strain evidence="1">FNV1</strain>
    </source>
</reference>
<organism evidence="1">
    <name type="scientific">Faunusvirus sp</name>
    <dbReference type="NCBI Taxonomy" id="2487766"/>
    <lineage>
        <taxon>Viruses</taxon>
        <taxon>Varidnaviria</taxon>
        <taxon>Bamfordvirae</taxon>
        <taxon>Nucleocytoviricota</taxon>
        <taxon>Megaviricetes</taxon>
        <taxon>Imitervirales</taxon>
        <taxon>Mimiviridae</taxon>
    </lineage>
</organism>